<dbReference type="Proteomes" id="UP000319663">
    <property type="component" value="Unassembled WGS sequence"/>
</dbReference>
<evidence type="ECO:0000256" key="15">
    <source>
        <dbReference type="ARBA" id="ARBA00049433"/>
    </source>
</evidence>
<evidence type="ECO:0000256" key="4">
    <source>
        <dbReference type="ARBA" id="ARBA00012229"/>
    </source>
</evidence>
<evidence type="ECO:0000259" key="17">
    <source>
        <dbReference type="PROSITE" id="PS01033"/>
    </source>
</evidence>
<dbReference type="InterPro" id="IPR000971">
    <property type="entry name" value="Globin"/>
</dbReference>
<evidence type="ECO:0000313" key="20">
    <source>
        <dbReference type="Proteomes" id="UP000319663"/>
    </source>
</evidence>
<dbReference type="FunFam" id="1.10.490.10:FF:000003">
    <property type="entry name" value="Flavohemoprotein"/>
    <property type="match status" value="1"/>
</dbReference>
<dbReference type="STRING" id="5098.A0A507QYV1"/>
<keyword evidence="13" id="KW-0520">NAD</keyword>
<evidence type="ECO:0000256" key="7">
    <source>
        <dbReference type="ARBA" id="ARBA00022630"/>
    </source>
</evidence>
<evidence type="ECO:0000256" key="14">
    <source>
        <dbReference type="ARBA" id="ARBA00048649"/>
    </source>
</evidence>
<dbReference type="GO" id="GO:0008941">
    <property type="term" value="F:nitric oxide dioxygenase NAD(P)H activity"/>
    <property type="evidence" value="ECO:0007669"/>
    <property type="project" value="UniProtKB-EC"/>
</dbReference>
<dbReference type="SUPFAM" id="SSF52343">
    <property type="entry name" value="Ferredoxin reductase-like, C-terminal NADP-linked domain"/>
    <property type="match status" value="1"/>
</dbReference>
<dbReference type="InterPro" id="IPR001433">
    <property type="entry name" value="OxRdtase_FAD/NAD-bd"/>
</dbReference>
<dbReference type="EMBL" id="VIFY01000052">
    <property type="protein sequence ID" value="TQB73010.1"/>
    <property type="molecule type" value="Genomic_DNA"/>
</dbReference>
<evidence type="ECO:0000256" key="9">
    <source>
        <dbReference type="ARBA" id="ARBA00022827"/>
    </source>
</evidence>
<dbReference type="SUPFAM" id="SSF63380">
    <property type="entry name" value="Riboflavin synthase domain-like"/>
    <property type="match status" value="1"/>
</dbReference>
<dbReference type="AlphaFoldDB" id="A0A507QYV1"/>
<keyword evidence="6" id="KW-0349">Heme</keyword>
<dbReference type="Gene3D" id="2.40.30.10">
    <property type="entry name" value="Translation factors"/>
    <property type="match status" value="1"/>
</dbReference>
<dbReference type="SUPFAM" id="SSF46458">
    <property type="entry name" value="Globin-like"/>
    <property type="match status" value="1"/>
</dbReference>
<dbReference type="PANTHER" id="PTHR43396:SF3">
    <property type="entry name" value="FLAVOHEMOPROTEIN"/>
    <property type="match status" value="1"/>
</dbReference>
<comment type="catalytic activity">
    <reaction evidence="15">
        <text>2 nitric oxide + NADPH + 2 O2 = 2 nitrate + NADP(+) + H(+)</text>
        <dbReference type="Rhea" id="RHEA:19465"/>
        <dbReference type="ChEBI" id="CHEBI:15378"/>
        <dbReference type="ChEBI" id="CHEBI:15379"/>
        <dbReference type="ChEBI" id="CHEBI:16480"/>
        <dbReference type="ChEBI" id="CHEBI:17632"/>
        <dbReference type="ChEBI" id="CHEBI:57783"/>
        <dbReference type="ChEBI" id="CHEBI:58349"/>
        <dbReference type="EC" id="1.14.12.17"/>
    </reaction>
</comment>
<dbReference type="NCBIfam" id="NF009805">
    <property type="entry name" value="PRK13289.1"/>
    <property type="match status" value="1"/>
</dbReference>
<evidence type="ECO:0000256" key="2">
    <source>
        <dbReference type="ARBA" id="ARBA00001974"/>
    </source>
</evidence>
<keyword evidence="7" id="KW-0285">Flavoprotein</keyword>
<comment type="cofactor">
    <cofactor evidence="2">
        <name>FAD</name>
        <dbReference type="ChEBI" id="CHEBI:57692"/>
    </cofactor>
</comment>
<reference evidence="19 20" key="1">
    <citation type="submission" date="2019-06" db="EMBL/GenBank/DDBJ databases">
        <title>Wine fermentation using esterase from Monascus purpureus.</title>
        <authorList>
            <person name="Geng C."/>
            <person name="Zhang Y."/>
        </authorList>
    </citation>
    <scope>NUCLEOTIDE SEQUENCE [LARGE SCALE GENOMIC DNA]</scope>
    <source>
        <strain evidence="19">HQ1</strain>
    </source>
</reference>
<dbReference type="FunFam" id="2.40.30.10:FF:000034">
    <property type="entry name" value="Flavohemoprotein"/>
    <property type="match status" value="1"/>
</dbReference>
<dbReference type="InterPro" id="IPR009050">
    <property type="entry name" value="Globin-like_sf"/>
</dbReference>
<evidence type="ECO:0000259" key="18">
    <source>
        <dbReference type="PROSITE" id="PS51384"/>
    </source>
</evidence>
<accession>A0A507QYV1</accession>
<evidence type="ECO:0000256" key="13">
    <source>
        <dbReference type="ARBA" id="ARBA00023027"/>
    </source>
</evidence>
<keyword evidence="9" id="KW-0274">FAD</keyword>
<dbReference type="PROSITE" id="PS01033">
    <property type="entry name" value="GLOBIN"/>
    <property type="match status" value="1"/>
</dbReference>
<feature type="domain" description="FAD-binding FR-type" evidence="18">
    <location>
        <begin position="149"/>
        <end position="266"/>
    </location>
</feature>
<dbReference type="CDD" id="cd08922">
    <property type="entry name" value="FHb-globin"/>
    <property type="match status" value="1"/>
</dbReference>
<dbReference type="GO" id="GO:0020037">
    <property type="term" value="F:heme binding"/>
    <property type="evidence" value="ECO:0007669"/>
    <property type="project" value="InterPro"/>
</dbReference>
<dbReference type="GO" id="GO:0009636">
    <property type="term" value="P:response to toxic substance"/>
    <property type="evidence" value="ECO:0007669"/>
    <property type="project" value="UniProtKB-KW"/>
</dbReference>
<comment type="cofactor">
    <cofactor evidence="1">
        <name>heme b</name>
        <dbReference type="ChEBI" id="CHEBI:60344"/>
    </cofactor>
</comment>
<dbReference type="InterPro" id="IPR039261">
    <property type="entry name" value="FNR_nucleotide-bd"/>
</dbReference>
<dbReference type="GO" id="GO:0019825">
    <property type="term" value="F:oxygen binding"/>
    <property type="evidence" value="ECO:0007669"/>
    <property type="project" value="InterPro"/>
</dbReference>
<evidence type="ECO:0000256" key="16">
    <source>
        <dbReference type="ARBA" id="ARBA00056398"/>
    </source>
</evidence>
<keyword evidence="12" id="KW-0408">Iron</keyword>
<name>A0A507QYV1_MONPU</name>
<evidence type="ECO:0000256" key="12">
    <source>
        <dbReference type="ARBA" id="ARBA00023004"/>
    </source>
</evidence>
<dbReference type="GO" id="GO:0046210">
    <property type="term" value="P:nitric oxide catabolic process"/>
    <property type="evidence" value="ECO:0007669"/>
    <property type="project" value="TreeGrafter"/>
</dbReference>
<dbReference type="FunFam" id="3.40.50.80:FF:000010">
    <property type="entry name" value="Flavohemoprotein"/>
    <property type="match status" value="1"/>
</dbReference>
<evidence type="ECO:0000313" key="19">
    <source>
        <dbReference type="EMBL" id="TQB73010.1"/>
    </source>
</evidence>
<dbReference type="Pfam" id="PF00042">
    <property type="entry name" value="Globin"/>
    <property type="match status" value="1"/>
</dbReference>
<dbReference type="Pfam" id="PF00175">
    <property type="entry name" value="NAD_binding_1"/>
    <property type="match status" value="1"/>
</dbReference>
<comment type="similarity">
    <text evidence="3">In the C-terminal section; belongs to the flavoprotein pyridine nucleotide cytochrome reductase family.</text>
</comment>
<feature type="domain" description="Globin" evidence="17">
    <location>
        <begin position="2"/>
        <end position="139"/>
    </location>
</feature>
<dbReference type="Gene3D" id="1.10.490.10">
    <property type="entry name" value="Globins"/>
    <property type="match status" value="1"/>
</dbReference>
<dbReference type="Gene3D" id="3.40.50.80">
    <property type="entry name" value="Nucleotide-binding domain of ferredoxin-NADP reductase (FNR) module"/>
    <property type="match status" value="1"/>
</dbReference>
<keyword evidence="11" id="KW-0560">Oxidoreductase</keyword>
<dbReference type="OrthoDB" id="436496at2759"/>
<dbReference type="GO" id="GO:0071500">
    <property type="term" value="P:cellular response to nitrosative stress"/>
    <property type="evidence" value="ECO:0007669"/>
    <property type="project" value="TreeGrafter"/>
</dbReference>
<sequence>MPLTPEQVKIIKATVPVLQQHGLTITTTFYKNMINAHPELNSVFSTTHQVTGHQPKALAMAVLAYAQHIDDLGALAPTVELICTKHASLYIRPDQYQIVAKYLLEAMGQILGDALTPEIHDAWAAAYWQLADVLIKREEELYKQADGWTDWRDFRIAKKVPESSEITSFYLEPVDGKPLPTFLPGQYISVQLFVPSLKHLQARQFSLSEKPRSDYYRISVKRESGVDPRDPSAAAHPGCVSNLLHDEYTEGDTLKVSHPQGDFFLSAAERDGSGPIVLVSAGVGLTPLTSILNTLTSSANPAATERRIHYIHGARTSQVRAFKSHIQSLDAKFPNLHATFFTSQPVESDKQGVDYHHAGRIDLRKLDAQRDLFIDDPKTEYFVCGPTSFMADMKKELKGLGVGEERVKMELFGTGGIPH</sequence>
<dbReference type="PROSITE" id="PS51384">
    <property type="entry name" value="FAD_FR"/>
    <property type="match status" value="1"/>
</dbReference>
<dbReference type="EC" id="1.14.12.17" evidence="4"/>
<evidence type="ECO:0000256" key="3">
    <source>
        <dbReference type="ARBA" id="ARBA00006401"/>
    </source>
</evidence>
<keyword evidence="5" id="KW-0216">Detoxification</keyword>
<evidence type="ECO:0000256" key="8">
    <source>
        <dbReference type="ARBA" id="ARBA00022723"/>
    </source>
</evidence>
<evidence type="ECO:0000256" key="1">
    <source>
        <dbReference type="ARBA" id="ARBA00001970"/>
    </source>
</evidence>
<keyword evidence="8" id="KW-0479">Metal-binding</keyword>
<dbReference type="CDD" id="cd06184">
    <property type="entry name" value="flavohem_like_fad_nad_binding"/>
    <property type="match status" value="1"/>
</dbReference>
<proteinExistence type="inferred from homology"/>
<dbReference type="PANTHER" id="PTHR43396">
    <property type="entry name" value="FLAVOHEMOPROTEIN"/>
    <property type="match status" value="1"/>
</dbReference>
<evidence type="ECO:0000256" key="6">
    <source>
        <dbReference type="ARBA" id="ARBA00022617"/>
    </source>
</evidence>
<dbReference type="InterPro" id="IPR017927">
    <property type="entry name" value="FAD-bd_FR_type"/>
</dbReference>
<comment type="catalytic activity">
    <reaction evidence="14">
        <text>2 nitric oxide + NADH + 2 O2 = 2 nitrate + NAD(+) + H(+)</text>
        <dbReference type="Rhea" id="RHEA:19469"/>
        <dbReference type="ChEBI" id="CHEBI:15378"/>
        <dbReference type="ChEBI" id="CHEBI:15379"/>
        <dbReference type="ChEBI" id="CHEBI:16480"/>
        <dbReference type="ChEBI" id="CHEBI:17632"/>
        <dbReference type="ChEBI" id="CHEBI:57540"/>
        <dbReference type="ChEBI" id="CHEBI:57945"/>
        <dbReference type="EC" id="1.14.12.17"/>
    </reaction>
</comment>
<dbReference type="GO" id="GO:0046872">
    <property type="term" value="F:metal ion binding"/>
    <property type="evidence" value="ECO:0007669"/>
    <property type="project" value="UniProtKB-KW"/>
</dbReference>
<comment type="caution">
    <text evidence="19">The sequence shown here is derived from an EMBL/GenBank/DDBJ whole genome shotgun (WGS) entry which is preliminary data.</text>
</comment>
<dbReference type="InterPro" id="IPR017938">
    <property type="entry name" value="Riboflavin_synthase-like_b-brl"/>
</dbReference>
<evidence type="ECO:0000256" key="11">
    <source>
        <dbReference type="ARBA" id="ARBA00023002"/>
    </source>
</evidence>
<keyword evidence="10" id="KW-0521">NADP</keyword>
<dbReference type="GO" id="GO:0071949">
    <property type="term" value="F:FAD binding"/>
    <property type="evidence" value="ECO:0007669"/>
    <property type="project" value="TreeGrafter"/>
</dbReference>
<evidence type="ECO:0000256" key="10">
    <source>
        <dbReference type="ARBA" id="ARBA00022857"/>
    </source>
</evidence>
<dbReference type="SMR" id="A0A507QYV1"/>
<protein>
    <recommendedName>
        <fullName evidence="4">nitric oxide dioxygenase</fullName>
        <ecNumber evidence="4">1.14.12.17</ecNumber>
    </recommendedName>
</protein>
<dbReference type="InterPro" id="IPR012292">
    <property type="entry name" value="Globin/Proto"/>
</dbReference>
<organism evidence="19 20">
    <name type="scientific">Monascus purpureus</name>
    <name type="common">Red mold</name>
    <name type="synonym">Monascus anka</name>
    <dbReference type="NCBI Taxonomy" id="5098"/>
    <lineage>
        <taxon>Eukaryota</taxon>
        <taxon>Fungi</taxon>
        <taxon>Dikarya</taxon>
        <taxon>Ascomycota</taxon>
        <taxon>Pezizomycotina</taxon>
        <taxon>Eurotiomycetes</taxon>
        <taxon>Eurotiomycetidae</taxon>
        <taxon>Eurotiales</taxon>
        <taxon>Aspergillaceae</taxon>
        <taxon>Monascus</taxon>
    </lineage>
</organism>
<comment type="function">
    <text evidence="16">In the presence of oxygen and NADH, it has NADH oxidase activity, which leads to the generation of superoxide and H(2)O(2). Under anaerobic conditions, it also exhibits nitric oxide reductase and FAD reductase activities. However, all these reactions are much lower than NOD activity.</text>
</comment>
<keyword evidence="20" id="KW-1185">Reference proteome</keyword>
<evidence type="ECO:0000256" key="5">
    <source>
        <dbReference type="ARBA" id="ARBA00022575"/>
    </source>
</evidence>
<gene>
    <name evidence="19" type="ORF">MPDQ_006260</name>
</gene>